<feature type="domain" description="SGNH hydrolase-type esterase" evidence="2">
    <location>
        <begin position="26"/>
        <end position="184"/>
    </location>
</feature>
<sequence length="210" mass="22477">MRQWIATICLIVLSSLGTAQAATVLVVGDSISAAYGLETQQGWVALLQERLTEQGADFKVVNGSISGETTAGGLARFADLLAENKPEYVVIELGGNDGLRGLSLTHISANLTDMIRQAQAQNAQVLLLGMRLPGNYGKLYTTAFFNMYQYIAEKEQVALVDFFLEGVGGVDGMMQEDGVHPTLAAQPLLLENAWQGLAPLLSTQSATEVE</sequence>
<gene>
    <name evidence="3" type="ORF">O6P33_07410</name>
</gene>
<accession>A0AAE9VMS8</accession>
<dbReference type="RefSeq" id="WP_269817154.1">
    <property type="nucleotide sequence ID" value="NZ_CP114976.1"/>
</dbReference>
<dbReference type="InterPro" id="IPR036514">
    <property type="entry name" value="SGNH_hydro_sf"/>
</dbReference>
<keyword evidence="4" id="KW-1185">Reference proteome</keyword>
<evidence type="ECO:0000313" key="3">
    <source>
        <dbReference type="EMBL" id="WBE24212.1"/>
    </source>
</evidence>
<dbReference type="SUPFAM" id="SSF52266">
    <property type="entry name" value="SGNH hydrolase"/>
    <property type="match status" value="1"/>
</dbReference>
<protein>
    <submittedName>
        <fullName evidence="3">Arylesterase</fullName>
    </submittedName>
</protein>
<dbReference type="AlphaFoldDB" id="A0AAE9VMS8"/>
<dbReference type="Gene3D" id="3.40.50.1110">
    <property type="entry name" value="SGNH hydrolase"/>
    <property type="match status" value="1"/>
</dbReference>
<reference evidence="3 4" key="1">
    <citation type="submission" date="2022-12" db="EMBL/GenBank/DDBJ databases">
        <title>Coexistence and Characterization of a Novel Tigecycline Resistance gene tet(X) variant and blaNDM-1 in a Pseudomonas caeni Isolate of Chicken Origin.</title>
        <authorList>
            <person name="Lu X."/>
            <person name="Zhang L."/>
            <person name="Li R."/>
            <person name="Wang Z."/>
        </authorList>
    </citation>
    <scope>NUCLEOTIDE SEQUENCE [LARGE SCALE GENOMIC DNA]</scope>
    <source>
        <strain evidence="3 4">CE14</strain>
    </source>
</reference>
<evidence type="ECO:0000259" key="2">
    <source>
        <dbReference type="Pfam" id="PF13472"/>
    </source>
</evidence>
<evidence type="ECO:0000256" key="1">
    <source>
        <dbReference type="SAM" id="SignalP"/>
    </source>
</evidence>
<name>A0AAE9VMS8_9GAMM</name>
<keyword evidence="1" id="KW-0732">Signal</keyword>
<proteinExistence type="predicted"/>
<feature type="chain" id="PRO_5042206910" evidence="1">
    <location>
        <begin position="22"/>
        <end position="210"/>
    </location>
</feature>
<dbReference type="InterPro" id="IPR051532">
    <property type="entry name" value="Ester_Hydrolysis_Enzymes"/>
</dbReference>
<dbReference type="InterPro" id="IPR013830">
    <property type="entry name" value="SGNH_hydro"/>
</dbReference>
<dbReference type="CDD" id="cd01822">
    <property type="entry name" value="Lysophospholipase_L1_like"/>
    <property type="match status" value="1"/>
</dbReference>
<evidence type="ECO:0000313" key="4">
    <source>
        <dbReference type="Proteomes" id="UP001212189"/>
    </source>
</evidence>
<dbReference type="EMBL" id="CP114976">
    <property type="protein sequence ID" value="WBE24212.1"/>
    <property type="molecule type" value="Genomic_DNA"/>
</dbReference>
<dbReference type="Proteomes" id="UP001212189">
    <property type="component" value="Chromosome"/>
</dbReference>
<feature type="signal peptide" evidence="1">
    <location>
        <begin position="1"/>
        <end position="21"/>
    </location>
</feature>
<dbReference type="Pfam" id="PF13472">
    <property type="entry name" value="Lipase_GDSL_2"/>
    <property type="match status" value="1"/>
</dbReference>
<dbReference type="PANTHER" id="PTHR30383:SF24">
    <property type="entry name" value="THIOESTERASE 1_PROTEASE 1_LYSOPHOSPHOLIPASE L1"/>
    <property type="match status" value="1"/>
</dbReference>
<organism evidence="3 4">
    <name type="scientific">Denitrificimonas caeni</name>
    <dbReference type="NCBI Taxonomy" id="521720"/>
    <lineage>
        <taxon>Bacteria</taxon>
        <taxon>Pseudomonadati</taxon>
        <taxon>Pseudomonadota</taxon>
        <taxon>Gammaproteobacteria</taxon>
        <taxon>Pseudomonadales</taxon>
        <taxon>Pseudomonadaceae</taxon>
        <taxon>Denitrificimonas</taxon>
    </lineage>
</organism>
<dbReference type="GO" id="GO:0004622">
    <property type="term" value="F:phosphatidylcholine lysophospholipase activity"/>
    <property type="evidence" value="ECO:0007669"/>
    <property type="project" value="TreeGrafter"/>
</dbReference>
<dbReference type="KEGG" id="dce:O6P33_07410"/>
<dbReference type="PANTHER" id="PTHR30383">
    <property type="entry name" value="THIOESTERASE 1/PROTEASE 1/LYSOPHOSPHOLIPASE L1"/>
    <property type="match status" value="1"/>
</dbReference>